<protein>
    <recommendedName>
        <fullName evidence="5">DUF1911 domain-containing protein</fullName>
    </recommendedName>
</protein>
<keyword evidence="4" id="KW-1185">Reference proteome</keyword>
<feature type="domain" description="PoNi N-terminal" evidence="1">
    <location>
        <begin position="3"/>
        <end position="128"/>
    </location>
</feature>
<evidence type="ECO:0000313" key="3">
    <source>
        <dbReference type="EMBL" id="GAA0824380.1"/>
    </source>
</evidence>
<dbReference type="SUPFAM" id="SSF140731">
    <property type="entry name" value="PA2201 C-terminal domain-like"/>
    <property type="match status" value="1"/>
</dbReference>
<organism evidence="3 4">
    <name type="scientific">Colwellia asteriadis</name>
    <dbReference type="NCBI Taxonomy" id="517723"/>
    <lineage>
        <taxon>Bacteria</taxon>
        <taxon>Pseudomonadati</taxon>
        <taxon>Pseudomonadota</taxon>
        <taxon>Gammaproteobacteria</taxon>
        <taxon>Alteromonadales</taxon>
        <taxon>Colwelliaceae</taxon>
        <taxon>Colwellia</taxon>
    </lineage>
</organism>
<dbReference type="Pfam" id="PF08929">
    <property type="entry name" value="PoNi_C"/>
    <property type="match status" value="1"/>
</dbReference>
<evidence type="ECO:0000259" key="1">
    <source>
        <dbReference type="Pfam" id="PF08928"/>
    </source>
</evidence>
<sequence length="251" mass="29512">MLRDKLKDKVYYDEYVEFQEAIILKKINKIKSTGRLTDEVKMNNAFRLVDDVTELLHQKYSRGDGLAELKPHLLEALEYRNWQKDYADVLPDNEQVARISKEEIYEDDMRRTLIWLAFAYCLDMGQDYYQQVLELIANQGQDGLLDNIAVAMGDKNREVAQSTLFKKRFGKLYNVVVAEPSKRSDLVKTYLDAWYKAEGSPDYHLMDTDAYIGYWCWGAALVVKLYNIDDSSFIDHEYYPKDLVHWQDNNK</sequence>
<gene>
    <name evidence="3" type="ORF">GCM10009111_35010</name>
</gene>
<dbReference type="InterPro" id="IPR015025">
    <property type="entry name" value="PoNi_C"/>
</dbReference>
<dbReference type="Pfam" id="PF08928">
    <property type="entry name" value="PoNi_N"/>
    <property type="match status" value="1"/>
</dbReference>
<evidence type="ECO:0000259" key="2">
    <source>
        <dbReference type="Pfam" id="PF08929"/>
    </source>
</evidence>
<evidence type="ECO:0008006" key="5">
    <source>
        <dbReference type="Google" id="ProtNLM"/>
    </source>
</evidence>
<dbReference type="RefSeq" id="WP_343819143.1">
    <property type="nucleotide sequence ID" value="NZ_BAAAFA010000025.1"/>
</dbReference>
<name>A0ABN1LBT3_9GAMM</name>
<dbReference type="InterPro" id="IPR028983">
    <property type="entry name" value="PA2201-like_C"/>
</dbReference>
<evidence type="ECO:0000313" key="4">
    <source>
        <dbReference type="Proteomes" id="UP001500021"/>
    </source>
</evidence>
<dbReference type="Proteomes" id="UP001500021">
    <property type="component" value="Unassembled WGS sequence"/>
</dbReference>
<dbReference type="InterPro" id="IPR015024">
    <property type="entry name" value="PoNi_N"/>
</dbReference>
<accession>A0ABN1LBT3</accession>
<dbReference type="Gene3D" id="1.10.3920.10">
    <property type="entry name" value="PA2201 C-terminal domain-like"/>
    <property type="match status" value="1"/>
</dbReference>
<reference evidence="3 4" key="1">
    <citation type="journal article" date="2019" name="Int. J. Syst. Evol. Microbiol.">
        <title>The Global Catalogue of Microorganisms (GCM) 10K type strain sequencing project: providing services to taxonomists for standard genome sequencing and annotation.</title>
        <authorList>
            <consortium name="The Broad Institute Genomics Platform"/>
            <consortium name="The Broad Institute Genome Sequencing Center for Infectious Disease"/>
            <person name="Wu L."/>
            <person name="Ma J."/>
        </authorList>
    </citation>
    <scope>NUCLEOTIDE SEQUENCE [LARGE SCALE GENOMIC DNA]</scope>
    <source>
        <strain evidence="3 4">JCM 15608</strain>
    </source>
</reference>
<feature type="domain" description="PoNi C-terminal" evidence="2">
    <location>
        <begin position="141"/>
        <end position="243"/>
    </location>
</feature>
<dbReference type="EMBL" id="BAAAFA010000025">
    <property type="protein sequence ID" value="GAA0824380.1"/>
    <property type="molecule type" value="Genomic_DNA"/>
</dbReference>
<proteinExistence type="predicted"/>
<comment type="caution">
    <text evidence="3">The sequence shown here is derived from an EMBL/GenBank/DDBJ whole genome shotgun (WGS) entry which is preliminary data.</text>
</comment>